<dbReference type="SUPFAM" id="SSF53098">
    <property type="entry name" value="Ribonuclease H-like"/>
    <property type="match status" value="1"/>
</dbReference>
<evidence type="ECO:0000259" key="1">
    <source>
        <dbReference type="PROSITE" id="PS50994"/>
    </source>
</evidence>
<sequence>MSFKSKLENSISKPLQMLHMDLFGPTNVQSIGQKSYYLVIIDDFTRFSWVYFLHAKSETTELLKEFIIKVENQLDSKVKILRSDNGTEFKNVNVDSLCAEKGIARQFSAPRTPLQNGVAQWKNRTLIEAARSMIADAKIPITF</sequence>
<dbReference type="GO" id="GO:0003676">
    <property type="term" value="F:nucleic acid binding"/>
    <property type="evidence" value="ECO:0007669"/>
    <property type="project" value="InterPro"/>
</dbReference>
<protein>
    <recommendedName>
        <fullName evidence="1">Integrase catalytic domain-containing protein</fullName>
    </recommendedName>
</protein>
<feature type="domain" description="Integrase catalytic" evidence="1">
    <location>
        <begin position="10"/>
        <end position="143"/>
    </location>
</feature>
<dbReference type="Proteomes" id="UP001229421">
    <property type="component" value="Unassembled WGS sequence"/>
</dbReference>
<dbReference type="InterPro" id="IPR036397">
    <property type="entry name" value="RNaseH_sf"/>
</dbReference>
<evidence type="ECO:0000313" key="2">
    <source>
        <dbReference type="EMBL" id="KAK1421896.1"/>
    </source>
</evidence>
<dbReference type="InterPro" id="IPR039537">
    <property type="entry name" value="Retrotran_Ty1/copia-like"/>
</dbReference>
<dbReference type="GO" id="GO:0015074">
    <property type="term" value="P:DNA integration"/>
    <property type="evidence" value="ECO:0007669"/>
    <property type="project" value="InterPro"/>
</dbReference>
<dbReference type="Gene3D" id="3.30.420.10">
    <property type="entry name" value="Ribonuclease H-like superfamily/Ribonuclease H"/>
    <property type="match status" value="1"/>
</dbReference>
<accession>A0AAD8KI96</accession>
<comment type="caution">
    <text evidence="2">The sequence shown here is derived from an EMBL/GenBank/DDBJ whole genome shotgun (WGS) entry which is preliminary data.</text>
</comment>
<dbReference type="PANTHER" id="PTHR42648">
    <property type="entry name" value="TRANSPOSASE, PUTATIVE-RELATED"/>
    <property type="match status" value="1"/>
</dbReference>
<dbReference type="Pfam" id="PF00665">
    <property type="entry name" value="rve"/>
    <property type="match status" value="1"/>
</dbReference>
<organism evidence="2 3">
    <name type="scientific">Tagetes erecta</name>
    <name type="common">African marigold</name>
    <dbReference type="NCBI Taxonomy" id="13708"/>
    <lineage>
        <taxon>Eukaryota</taxon>
        <taxon>Viridiplantae</taxon>
        <taxon>Streptophyta</taxon>
        <taxon>Embryophyta</taxon>
        <taxon>Tracheophyta</taxon>
        <taxon>Spermatophyta</taxon>
        <taxon>Magnoliopsida</taxon>
        <taxon>eudicotyledons</taxon>
        <taxon>Gunneridae</taxon>
        <taxon>Pentapetalae</taxon>
        <taxon>asterids</taxon>
        <taxon>campanulids</taxon>
        <taxon>Asterales</taxon>
        <taxon>Asteraceae</taxon>
        <taxon>Asteroideae</taxon>
        <taxon>Heliantheae alliance</taxon>
        <taxon>Tageteae</taxon>
        <taxon>Tagetes</taxon>
    </lineage>
</organism>
<dbReference type="PROSITE" id="PS50994">
    <property type="entry name" value="INTEGRASE"/>
    <property type="match status" value="1"/>
</dbReference>
<name>A0AAD8KI96_TARER</name>
<gene>
    <name evidence="2" type="ORF">QVD17_24616</name>
</gene>
<dbReference type="InterPro" id="IPR012337">
    <property type="entry name" value="RNaseH-like_sf"/>
</dbReference>
<dbReference type="PANTHER" id="PTHR42648:SF32">
    <property type="entry name" value="RIBONUCLEASE H-LIKE DOMAIN, GAG-PRE-INTEGRASE DOMAIN PROTEIN-RELATED"/>
    <property type="match status" value="1"/>
</dbReference>
<dbReference type="AlphaFoldDB" id="A0AAD8KI96"/>
<proteinExistence type="predicted"/>
<reference evidence="2" key="1">
    <citation type="journal article" date="2023" name="bioRxiv">
        <title>Improved chromosome-level genome assembly for marigold (Tagetes erecta).</title>
        <authorList>
            <person name="Jiang F."/>
            <person name="Yuan L."/>
            <person name="Wang S."/>
            <person name="Wang H."/>
            <person name="Xu D."/>
            <person name="Wang A."/>
            <person name="Fan W."/>
        </authorList>
    </citation>
    <scope>NUCLEOTIDE SEQUENCE</scope>
    <source>
        <strain evidence="2">WSJ</strain>
        <tissue evidence="2">Leaf</tissue>
    </source>
</reference>
<evidence type="ECO:0000313" key="3">
    <source>
        <dbReference type="Proteomes" id="UP001229421"/>
    </source>
</evidence>
<dbReference type="InterPro" id="IPR001584">
    <property type="entry name" value="Integrase_cat-core"/>
</dbReference>
<dbReference type="EMBL" id="JAUHHV010000006">
    <property type="protein sequence ID" value="KAK1421896.1"/>
    <property type="molecule type" value="Genomic_DNA"/>
</dbReference>
<keyword evidence="3" id="KW-1185">Reference proteome</keyword>